<dbReference type="Gene3D" id="3.40.91.30">
    <property type="match status" value="1"/>
</dbReference>
<reference evidence="1 2" key="1">
    <citation type="submission" date="2019-03" db="EMBL/GenBank/DDBJ databases">
        <title>Subsurface microbial communities from deep shales in Ohio and West Virginia, USA.</title>
        <authorList>
            <person name="Wrighton K."/>
        </authorList>
    </citation>
    <scope>NUCLEOTIDE SEQUENCE [LARGE SCALE GENOMIC DNA]</scope>
    <source>
        <strain evidence="1 2">MA284_T2</strain>
    </source>
</reference>
<dbReference type="RefSeq" id="WP_208107501.1">
    <property type="nucleotide sequence ID" value="NZ_SNWX01000006.1"/>
</dbReference>
<dbReference type="InterPro" id="IPR009414">
    <property type="entry name" value="DUF1064"/>
</dbReference>
<gene>
    <name evidence="1" type="ORF">DFR79_106144</name>
</gene>
<comment type="caution">
    <text evidence="1">The sequence shown here is derived from an EMBL/GenBank/DDBJ whole genome shotgun (WGS) entry which is preliminary data.</text>
</comment>
<name>A0A4R6LUH2_9FIRM</name>
<proteinExistence type="predicted"/>
<organism evidence="1 2">
    <name type="scientific">Halanaerobium saccharolyticum</name>
    <dbReference type="NCBI Taxonomy" id="43595"/>
    <lineage>
        <taxon>Bacteria</taxon>
        <taxon>Bacillati</taxon>
        <taxon>Bacillota</taxon>
        <taxon>Clostridia</taxon>
        <taxon>Halanaerobiales</taxon>
        <taxon>Halanaerobiaceae</taxon>
        <taxon>Halanaerobium</taxon>
    </lineage>
</organism>
<dbReference type="AlphaFoldDB" id="A0A4R6LUH2"/>
<dbReference type="Pfam" id="PF06356">
    <property type="entry name" value="DUF1064"/>
    <property type="match status" value="1"/>
</dbReference>
<dbReference type="EMBL" id="SNWX01000006">
    <property type="protein sequence ID" value="TDO92331.1"/>
    <property type="molecule type" value="Genomic_DNA"/>
</dbReference>
<sequence>MTRVFINSEEDAKKMGIPKGEWELIKMERKEQNKSTRKNKYNNKKPLVDGIKFDSKKEARFYENLKLLKAAGEVKEFELQPKFVLLEKNKDRVTGRGIKYIADFKITYSDGSVEVVDVKGHKTQVYKLKKKLLLAKYPDINFREVVNV</sequence>
<evidence type="ECO:0000313" key="1">
    <source>
        <dbReference type="EMBL" id="TDO92331.1"/>
    </source>
</evidence>
<evidence type="ECO:0000313" key="2">
    <source>
        <dbReference type="Proteomes" id="UP000295064"/>
    </source>
</evidence>
<protein>
    <submittedName>
        <fullName evidence="1">Uncharacterized protein DUF1064</fullName>
    </submittedName>
</protein>
<accession>A0A4R6LUH2</accession>
<dbReference type="Proteomes" id="UP000295064">
    <property type="component" value="Unassembled WGS sequence"/>
</dbReference>